<name>A0A9K3JMY8_HELAN</name>
<sequence>MGSTRLTRLWKDPELEVLANYQTQKVSSRRTGFRPEISIVNLSSEIFPAVMDPKSG</sequence>
<dbReference type="Proteomes" id="UP000215914">
    <property type="component" value="Unassembled WGS sequence"/>
</dbReference>
<reference evidence="1" key="1">
    <citation type="journal article" date="2017" name="Nature">
        <title>The sunflower genome provides insights into oil metabolism, flowering and Asterid evolution.</title>
        <authorList>
            <person name="Badouin H."/>
            <person name="Gouzy J."/>
            <person name="Grassa C.J."/>
            <person name="Murat F."/>
            <person name="Staton S.E."/>
            <person name="Cottret L."/>
            <person name="Lelandais-Briere C."/>
            <person name="Owens G.L."/>
            <person name="Carrere S."/>
            <person name="Mayjonade B."/>
            <person name="Legrand L."/>
            <person name="Gill N."/>
            <person name="Kane N.C."/>
            <person name="Bowers J.E."/>
            <person name="Hubner S."/>
            <person name="Bellec A."/>
            <person name="Berard A."/>
            <person name="Berges H."/>
            <person name="Blanchet N."/>
            <person name="Boniface M.C."/>
            <person name="Brunel D."/>
            <person name="Catrice O."/>
            <person name="Chaidir N."/>
            <person name="Claudel C."/>
            <person name="Donnadieu C."/>
            <person name="Faraut T."/>
            <person name="Fievet G."/>
            <person name="Helmstetter N."/>
            <person name="King M."/>
            <person name="Knapp S.J."/>
            <person name="Lai Z."/>
            <person name="Le Paslier M.C."/>
            <person name="Lippi Y."/>
            <person name="Lorenzon L."/>
            <person name="Mandel J.R."/>
            <person name="Marage G."/>
            <person name="Marchand G."/>
            <person name="Marquand E."/>
            <person name="Bret-Mestries E."/>
            <person name="Morien E."/>
            <person name="Nambeesan S."/>
            <person name="Nguyen T."/>
            <person name="Pegot-Espagnet P."/>
            <person name="Pouilly N."/>
            <person name="Raftis F."/>
            <person name="Sallet E."/>
            <person name="Schiex T."/>
            <person name="Thomas J."/>
            <person name="Vandecasteele C."/>
            <person name="Vares D."/>
            <person name="Vear F."/>
            <person name="Vautrin S."/>
            <person name="Crespi M."/>
            <person name="Mangin B."/>
            <person name="Burke J.M."/>
            <person name="Salse J."/>
            <person name="Munos S."/>
            <person name="Vincourt P."/>
            <person name="Rieseberg L.H."/>
            <person name="Langlade N.B."/>
        </authorList>
    </citation>
    <scope>NUCLEOTIDE SEQUENCE</scope>
    <source>
        <tissue evidence="1">Leaves</tissue>
    </source>
</reference>
<gene>
    <name evidence="1" type="ORF">HanXRQr2_Chr02g0062051</name>
</gene>
<organism evidence="1 2">
    <name type="scientific">Helianthus annuus</name>
    <name type="common">Common sunflower</name>
    <dbReference type="NCBI Taxonomy" id="4232"/>
    <lineage>
        <taxon>Eukaryota</taxon>
        <taxon>Viridiplantae</taxon>
        <taxon>Streptophyta</taxon>
        <taxon>Embryophyta</taxon>
        <taxon>Tracheophyta</taxon>
        <taxon>Spermatophyta</taxon>
        <taxon>Magnoliopsida</taxon>
        <taxon>eudicotyledons</taxon>
        <taxon>Gunneridae</taxon>
        <taxon>Pentapetalae</taxon>
        <taxon>asterids</taxon>
        <taxon>campanulids</taxon>
        <taxon>Asterales</taxon>
        <taxon>Asteraceae</taxon>
        <taxon>Asteroideae</taxon>
        <taxon>Heliantheae alliance</taxon>
        <taxon>Heliantheae</taxon>
        <taxon>Helianthus</taxon>
    </lineage>
</organism>
<evidence type="ECO:0000313" key="1">
    <source>
        <dbReference type="EMBL" id="KAF5818189.1"/>
    </source>
</evidence>
<keyword evidence="2" id="KW-1185">Reference proteome</keyword>
<dbReference type="Gramene" id="mRNA:HanXRQr2_Chr02g0062051">
    <property type="protein sequence ID" value="CDS:HanXRQr2_Chr02g0062051.1"/>
    <property type="gene ID" value="HanXRQr2_Chr02g0062051"/>
</dbReference>
<protein>
    <submittedName>
        <fullName evidence="1">Uncharacterized protein</fullName>
    </submittedName>
</protein>
<comment type="caution">
    <text evidence="1">The sequence shown here is derived from an EMBL/GenBank/DDBJ whole genome shotgun (WGS) entry which is preliminary data.</text>
</comment>
<dbReference type="EMBL" id="MNCJ02000317">
    <property type="protein sequence ID" value="KAF5818189.1"/>
    <property type="molecule type" value="Genomic_DNA"/>
</dbReference>
<evidence type="ECO:0000313" key="2">
    <source>
        <dbReference type="Proteomes" id="UP000215914"/>
    </source>
</evidence>
<dbReference type="AlphaFoldDB" id="A0A9K3JMY8"/>
<reference evidence="1" key="2">
    <citation type="submission" date="2020-06" db="EMBL/GenBank/DDBJ databases">
        <title>Helianthus annuus Genome sequencing and assembly Release 2.</title>
        <authorList>
            <person name="Gouzy J."/>
            <person name="Langlade N."/>
            <person name="Munos S."/>
        </authorList>
    </citation>
    <scope>NUCLEOTIDE SEQUENCE</scope>
    <source>
        <tissue evidence="1">Leaves</tissue>
    </source>
</reference>
<accession>A0A9K3JMY8</accession>
<proteinExistence type="predicted"/>